<keyword evidence="4" id="KW-0444">Lipid biosynthesis</keyword>
<name>A0AAV6JR14_9ERIC</name>
<proteinExistence type="inferred from homology"/>
<reference evidence="16 17" key="1">
    <citation type="submission" date="2020-08" db="EMBL/GenBank/DDBJ databases">
        <title>Plant Genome Project.</title>
        <authorList>
            <person name="Zhang R.-G."/>
        </authorList>
    </citation>
    <scope>NUCLEOTIDE SEQUENCE [LARGE SCALE GENOMIC DNA]</scope>
    <source>
        <strain evidence="16">WSP0</strain>
        <tissue evidence="16">Leaf</tissue>
    </source>
</reference>
<keyword evidence="5" id="KW-0808">Transferase</keyword>
<dbReference type="Pfam" id="PF01553">
    <property type="entry name" value="Acyltransferase"/>
    <property type="match status" value="1"/>
</dbReference>
<evidence type="ECO:0000256" key="10">
    <source>
        <dbReference type="ARBA" id="ARBA00023209"/>
    </source>
</evidence>
<dbReference type="PANTHER" id="PTHR23063:SF54">
    <property type="entry name" value="LYSOPHOSPHOLIPID ACYLTRANSFERASE LPEAT1"/>
    <property type="match status" value="1"/>
</dbReference>
<keyword evidence="6 14" id="KW-0812">Transmembrane</keyword>
<evidence type="ECO:0000256" key="5">
    <source>
        <dbReference type="ARBA" id="ARBA00022679"/>
    </source>
</evidence>
<comment type="subcellular location">
    <subcellularLocation>
        <location evidence="1">Membrane</location>
    </subcellularLocation>
</comment>
<dbReference type="GO" id="GO:0008654">
    <property type="term" value="P:phospholipid biosynthetic process"/>
    <property type="evidence" value="ECO:0007669"/>
    <property type="project" value="UniProtKB-KW"/>
</dbReference>
<evidence type="ECO:0000313" key="16">
    <source>
        <dbReference type="EMBL" id="KAG5543248.1"/>
    </source>
</evidence>
<feature type="transmembrane region" description="Helical" evidence="14">
    <location>
        <begin position="80"/>
        <end position="107"/>
    </location>
</feature>
<protein>
    <recommendedName>
        <fullName evidence="15">Phospholipid/glycerol acyltransferase domain-containing protein</fullName>
    </recommendedName>
</protein>
<comment type="caution">
    <text evidence="16">The sequence shown here is derived from an EMBL/GenBank/DDBJ whole genome shotgun (WGS) entry which is preliminary data.</text>
</comment>
<dbReference type="AlphaFoldDB" id="A0AAV6JR14"/>
<evidence type="ECO:0000256" key="2">
    <source>
        <dbReference type="ARBA" id="ARBA00005189"/>
    </source>
</evidence>
<evidence type="ECO:0000256" key="14">
    <source>
        <dbReference type="SAM" id="Phobius"/>
    </source>
</evidence>
<keyword evidence="9 14" id="KW-0472">Membrane</keyword>
<comment type="pathway">
    <text evidence="2">Lipid metabolism.</text>
</comment>
<dbReference type="GO" id="GO:0016020">
    <property type="term" value="C:membrane"/>
    <property type="evidence" value="ECO:0007669"/>
    <property type="project" value="UniProtKB-SubCell"/>
</dbReference>
<dbReference type="GO" id="GO:0008374">
    <property type="term" value="F:O-acyltransferase activity"/>
    <property type="evidence" value="ECO:0007669"/>
    <property type="project" value="InterPro"/>
</dbReference>
<dbReference type="SUPFAM" id="SSF69593">
    <property type="entry name" value="Glycerol-3-phosphate (1)-acyltransferase"/>
    <property type="match status" value="1"/>
</dbReference>
<dbReference type="InterPro" id="IPR002123">
    <property type="entry name" value="Plipid/glycerol_acylTrfase"/>
</dbReference>
<dbReference type="GO" id="GO:0005783">
    <property type="term" value="C:endoplasmic reticulum"/>
    <property type="evidence" value="ECO:0007669"/>
    <property type="project" value="TreeGrafter"/>
</dbReference>
<dbReference type="InterPro" id="IPR045252">
    <property type="entry name" value="LPCAT1-like"/>
</dbReference>
<feature type="compositionally biased region" description="Basic and acidic residues" evidence="13">
    <location>
        <begin position="1"/>
        <end position="31"/>
    </location>
</feature>
<evidence type="ECO:0000256" key="11">
    <source>
        <dbReference type="ARBA" id="ARBA00023264"/>
    </source>
</evidence>
<keyword evidence="17" id="KW-1185">Reference proteome</keyword>
<evidence type="ECO:0000256" key="4">
    <source>
        <dbReference type="ARBA" id="ARBA00022516"/>
    </source>
</evidence>
<evidence type="ECO:0000256" key="8">
    <source>
        <dbReference type="ARBA" id="ARBA00023098"/>
    </source>
</evidence>
<gene>
    <name evidence="16" type="ORF">RHGRI_016102</name>
</gene>
<keyword evidence="8" id="KW-0443">Lipid metabolism</keyword>
<evidence type="ECO:0000256" key="9">
    <source>
        <dbReference type="ARBA" id="ARBA00023136"/>
    </source>
</evidence>
<evidence type="ECO:0000256" key="12">
    <source>
        <dbReference type="ARBA" id="ARBA00023315"/>
    </source>
</evidence>
<evidence type="ECO:0000256" key="1">
    <source>
        <dbReference type="ARBA" id="ARBA00004370"/>
    </source>
</evidence>
<organism evidence="16 17">
    <name type="scientific">Rhododendron griersonianum</name>
    <dbReference type="NCBI Taxonomy" id="479676"/>
    <lineage>
        <taxon>Eukaryota</taxon>
        <taxon>Viridiplantae</taxon>
        <taxon>Streptophyta</taxon>
        <taxon>Embryophyta</taxon>
        <taxon>Tracheophyta</taxon>
        <taxon>Spermatophyta</taxon>
        <taxon>Magnoliopsida</taxon>
        <taxon>eudicotyledons</taxon>
        <taxon>Gunneridae</taxon>
        <taxon>Pentapetalae</taxon>
        <taxon>asterids</taxon>
        <taxon>Ericales</taxon>
        <taxon>Ericaceae</taxon>
        <taxon>Ericoideae</taxon>
        <taxon>Rhodoreae</taxon>
        <taxon>Rhododendron</taxon>
    </lineage>
</organism>
<dbReference type="GO" id="GO:0071618">
    <property type="term" value="F:lysophosphatidylethanolamine acyltransferase activity"/>
    <property type="evidence" value="ECO:0007669"/>
    <property type="project" value="TreeGrafter"/>
</dbReference>
<dbReference type="SMART" id="SM00563">
    <property type="entry name" value="PlsC"/>
    <property type="match status" value="1"/>
</dbReference>
<evidence type="ECO:0000256" key="13">
    <source>
        <dbReference type="SAM" id="MobiDB-lite"/>
    </source>
</evidence>
<evidence type="ECO:0000259" key="15">
    <source>
        <dbReference type="SMART" id="SM00563"/>
    </source>
</evidence>
<dbReference type="PANTHER" id="PTHR23063">
    <property type="entry name" value="PHOSPHOLIPID ACYLTRANSFERASE"/>
    <property type="match status" value="1"/>
</dbReference>
<accession>A0AAV6JR14</accession>
<keyword evidence="10" id="KW-0594">Phospholipid biosynthesis</keyword>
<keyword evidence="12" id="KW-0012">Acyltransferase</keyword>
<dbReference type="EMBL" id="JACTNZ010000006">
    <property type="protein sequence ID" value="KAG5543248.1"/>
    <property type="molecule type" value="Genomic_DNA"/>
</dbReference>
<feature type="region of interest" description="Disordered" evidence="13">
    <location>
        <begin position="1"/>
        <end position="38"/>
    </location>
</feature>
<evidence type="ECO:0000256" key="6">
    <source>
        <dbReference type="ARBA" id="ARBA00022692"/>
    </source>
</evidence>
<keyword evidence="11" id="KW-1208">Phospholipid metabolism</keyword>
<feature type="domain" description="Phospholipid/glycerol acyltransferase" evidence="15">
    <location>
        <begin position="182"/>
        <end position="318"/>
    </location>
</feature>
<dbReference type="Proteomes" id="UP000823749">
    <property type="component" value="Chromosome 6"/>
</dbReference>
<evidence type="ECO:0000256" key="3">
    <source>
        <dbReference type="ARBA" id="ARBA00008655"/>
    </source>
</evidence>
<evidence type="ECO:0000313" key="17">
    <source>
        <dbReference type="Proteomes" id="UP000823749"/>
    </source>
</evidence>
<keyword evidence="7 14" id="KW-1133">Transmembrane helix</keyword>
<dbReference type="CDD" id="cd07991">
    <property type="entry name" value="LPLAT_LPCAT1-like"/>
    <property type="match status" value="1"/>
</dbReference>
<evidence type="ECO:0000256" key="7">
    <source>
        <dbReference type="ARBA" id="ARBA00022989"/>
    </source>
</evidence>
<sequence>MESELKDLNPKSHQPDPIDDGSSAKDDRPLLKPDAAAAVIPPPPVSAATIEELEKKFAAYVRSDVYGTMGRGELPWTEKLLLGIAFFTLLPVRVAVVMTILVVYYLVCRVCTVSLAPNREDGAGQEDYAHVRGWRRAVIVRAGKFFSRAILFVLGFYWINETYQFNDQAECKDISEEPERPGVIVSNHVSYLDILYHMSSSFPSFVAKVLIHLAGLDNLFSYDFACLRTRSVARLPIVGLISKCLGCVYVQRESKSSDFKGVSGIVNERIREAHQDKSAPMMMLFPEGTTTNGDFILPFKTGAFLAKAPVLPVILRYPYQRFSPAWDTISGVRHVILLFCQFVNYLDVTWLPVYYPSQQEKDDPKLYADNVRRLMASEGNLTMSDIGLAEKRIYHAALNGNNRLPSVLHRKDE</sequence>
<comment type="similarity">
    <text evidence="3">Belongs to the 1-acyl-sn-glycerol-3-phosphate acyltransferase family.</text>
</comment>